<accession>A0A0C9UYP2</accession>
<evidence type="ECO:0000313" key="3">
    <source>
        <dbReference type="Proteomes" id="UP000054279"/>
    </source>
</evidence>
<sequence length="115" mass="12128">MSDSAPCQDDQPNIALPKTTPPNGETSGQDSNQNPAQTEQSEDREGESHADEDQDHDMGLGHSLTLTAVPGQGAPVPSNDEVDTEGSMQSAGDNGDLYVTIEHSYPLPPPTRGFP</sequence>
<gene>
    <name evidence="2" type="ORF">M422DRAFT_257289</name>
</gene>
<reference evidence="2 3" key="1">
    <citation type="submission" date="2014-06" db="EMBL/GenBank/DDBJ databases">
        <title>Evolutionary Origins and Diversification of the Mycorrhizal Mutualists.</title>
        <authorList>
            <consortium name="DOE Joint Genome Institute"/>
            <consortium name="Mycorrhizal Genomics Consortium"/>
            <person name="Kohler A."/>
            <person name="Kuo A."/>
            <person name="Nagy L.G."/>
            <person name="Floudas D."/>
            <person name="Copeland A."/>
            <person name="Barry K.W."/>
            <person name="Cichocki N."/>
            <person name="Veneault-Fourrey C."/>
            <person name="LaButti K."/>
            <person name="Lindquist E.A."/>
            <person name="Lipzen A."/>
            <person name="Lundell T."/>
            <person name="Morin E."/>
            <person name="Murat C."/>
            <person name="Riley R."/>
            <person name="Ohm R."/>
            <person name="Sun H."/>
            <person name="Tunlid A."/>
            <person name="Henrissat B."/>
            <person name="Grigoriev I.V."/>
            <person name="Hibbett D.S."/>
            <person name="Martin F."/>
        </authorList>
    </citation>
    <scope>NUCLEOTIDE SEQUENCE [LARGE SCALE GENOMIC DNA]</scope>
    <source>
        <strain evidence="2 3">SS14</strain>
    </source>
</reference>
<dbReference type="EMBL" id="KN837148">
    <property type="protein sequence ID" value="KIJ39979.1"/>
    <property type="molecule type" value="Genomic_DNA"/>
</dbReference>
<protein>
    <submittedName>
        <fullName evidence="2">Uncharacterized protein</fullName>
    </submittedName>
</protein>
<feature type="region of interest" description="Disordered" evidence="1">
    <location>
        <begin position="1"/>
        <end position="115"/>
    </location>
</feature>
<dbReference type="AlphaFoldDB" id="A0A0C9UYP2"/>
<keyword evidence="3" id="KW-1185">Reference proteome</keyword>
<feature type="compositionally biased region" description="Basic and acidic residues" evidence="1">
    <location>
        <begin position="41"/>
        <end position="59"/>
    </location>
</feature>
<proteinExistence type="predicted"/>
<dbReference type="HOGENOM" id="CLU_2110545_0_0_1"/>
<evidence type="ECO:0000313" key="2">
    <source>
        <dbReference type="EMBL" id="KIJ39979.1"/>
    </source>
</evidence>
<dbReference type="Proteomes" id="UP000054279">
    <property type="component" value="Unassembled WGS sequence"/>
</dbReference>
<feature type="compositionally biased region" description="Polar residues" evidence="1">
    <location>
        <begin position="21"/>
        <end position="39"/>
    </location>
</feature>
<organism evidence="2 3">
    <name type="scientific">Sphaerobolus stellatus (strain SS14)</name>
    <dbReference type="NCBI Taxonomy" id="990650"/>
    <lineage>
        <taxon>Eukaryota</taxon>
        <taxon>Fungi</taxon>
        <taxon>Dikarya</taxon>
        <taxon>Basidiomycota</taxon>
        <taxon>Agaricomycotina</taxon>
        <taxon>Agaricomycetes</taxon>
        <taxon>Phallomycetidae</taxon>
        <taxon>Geastrales</taxon>
        <taxon>Sphaerobolaceae</taxon>
        <taxon>Sphaerobolus</taxon>
    </lineage>
</organism>
<name>A0A0C9UYP2_SPHS4</name>
<feature type="compositionally biased region" description="Pro residues" evidence="1">
    <location>
        <begin position="106"/>
        <end position="115"/>
    </location>
</feature>
<evidence type="ECO:0000256" key="1">
    <source>
        <dbReference type="SAM" id="MobiDB-lite"/>
    </source>
</evidence>